<reference evidence="16 17" key="1">
    <citation type="submission" date="2018-06" db="EMBL/GenBank/DDBJ databases">
        <authorList>
            <consortium name="Pathogen Informatics"/>
            <person name="Doyle S."/>
        </authorList>
    </citation>
    <scope>NUCLEOTIDE SEQUENCE [LARGE SCALE GENOMIC DNA]</scope>
    <source>
        <strain evidence="16 17">NCTC7582</strain>
    </source>
</reference>
<dbReference type="GO" id="GO:0009360">
    <property type="term" value="C:DNA polymerase III complex"/>
    <property type="evidence" value="ECO:0007669"/>
    <property type="project" value="InterPro"/>
</dbReference>
<name>A0A2X1BWW5_9BACI</name>
<evidence type="ECO:0000256" key="10">
    <source>
        <dbReference type="ARBA" id="ARBA00030988"/>
    </source>
</evidence>
<keyword evidence="7" id="KW-0235">DNA replication</keyword>
<evidence type="ECO:0000313" key="16">
    <source>
        <dbReference type="EMBL" id="SPU40605.1"/>
    </source>
</evidence>
<feature type="domain" description="DNA polymerase III beta sliding clamp N-terminal" evidence="13">
    <location>
        <begin position="1"/>
        <end position="129"/>
    </location>
</feature>
<dbReference type="Pfam" id="PF02768">
    <property type="entry name" value="DNA_pol3_beta_3"/>
    <property type="match status" value="1"/>
</dbReference>
<feature type="domain" description="DNA polymerase III beta sliding clamp C-terminal" evidence="15">
    <location>
        <begin position="280"/>
        <end position="382"/>
    </location>
</feature>
<dbReference type="InterPro" id="IPR022635">
    <property type="entry name" value="DNA_polIII_beta_C"/>
</dbReference>
<dbReference type="PANTHER" id="PTHR30478">
    <property type="entry name" value="DNA POLYMERASE III SUBUNIT BETA"/>
    <property type="match status" value="1"/>
</dbReference>
<evidence type="ECO:0000256" key="5">
    <source>
        <dbReference type="ARBA" id="ARBA00022679"/>
    </source>
</evidence>
<dbReference type="GO" id="GO:0003677">
    <property type="term" value="F:DNA binding"/>
    <property type="evidence" value="ECO:0007669"/>
    <property type="project" value="UniProtKB-KW"/>
</dbReference>
<comment type="subcellular location">
    <subcellularLocation>
        <location evidence="1">Cytoplasm</location>
    </subcellularLocation>
</comment>
<evidence type="ECO:0000256" key="2">
    <source>
        <dbReference type="ARBA" id="ARBA00010752"/>
    </source>
</evidence>
<dbReference type="Pfam" id="PF02767">
    <property type="entry name" value="DNA_pol3_beta_2"/>
    <property type="match status" value="1"/>
</dbReference>
<gene>
    <name evidence="16" type="primary">dnaN_2</name>
    <name evidence="16" type="ORF">NCTC7582_05149</name>
</gene>
<evidence type="ECO:0000256" key="4">
    <source>
        <dbReference type="ARBA" id="ARBA00022490"/>
    </source>
</evidence>
<evidence type="ECO:0000259" key="13">
    <source>
        <dbReference type="Pfam" id="PF00712"/>
    </source>
</evidence>
<dbReference type="GO" id="GO:0008408">
    <property type="term" value="F:3'-5' exonuclease activity"/>
    <property type="evidence" value="ECO:0007669"/>
    <property type="project" value="InterPro"/>
</dbReference>
<evidence type="ECO:0000256" key="8">
    <source>
        <dbReference type="ARBA" id="ARBA00022932"/>
    </source>
</evidence>
<dbReference type="Gene3D" id="3.10.150.10">
    <property type="entry name" value="DNA Polymerase III, subunit A, domain 2"/>
    <property type="match status" value="1"/>
</dbReference>
<dbReference type="AlphaFoldDB" id="A0A2X1BWW5"/>
<evidence type="ECO:0000256" key="11">
    <source>
        <dbReference type="ARBA" id="ARBA00033275"/>
    </source>
</evidence>
<dbReference type="NCBIfam" id="TIGR00663">
    <property type="entry name" value="dnan"/>
    <property type="match status" value="1"/>
</dbReference>
<dbReference type="InterPro" id="IPR022634">
    <property type="entry name" value="DNA_polIII_beta_N"/>
</dbReference>
<keyword evidence="5 16" id="KW-0808">Transferase</keyword>
<proteinExistence type="inferred from homology"/>
<sequence length="397" mass="43748">MKFSIDKSVLDGIVEKLSRVLSGNSTIPILNGVKIVAKEAQNGSALEFTASNGIESIKVYEEISAAGRNDVHIEQYGAVVLPKVSLKVLHKLKKGVILFRVNDDNTQILVSQKKTELSFAIENAEEYPSFEPTIAPQGRFRISYKLFEEIVEKTAFSASKSDTRPLLQGINLKLQMNNEDISYKAVCTDTHRLSEFVSHTPLNEEAISITIPALSMVQALKSFDKTKDIGIFTYPNTVIFMNNNVMLFCRLIEGAYPETAKLIPQSDSNTLLVKLSKNELIDTLELLKAMKTTGTNDGKTDAVINVSGNVLTLESRSVGGSVSKLHQEISLTSPVHAEMKLAFTVEYVLDALRTICTETVCLELFGPLKPILIQNVYAENTSTLGNATQLVLPIRTY</sequence>
<dbReference type="InterPro" id="IPR022637">
    <property type="entry name" value="DNA_polIII_beta_cen"/>
</dbReference>
<feature type="domain" description="DNA polymerase III beta sliding clamp central" evidence="14">
    <location>
        <begin position="142"/>
        <end position="258"/>
    </location>
</feature>
<accession>A0A2X1BWW5</accession>
<dbReference type="GO" id="GO:0005737">
    <property type="term" value="C:cytoplasm"/>
    <property type="evidence" value="ECO:0007669"/>
    <property type="project" value="UniProtKB-SubCell"/>
</dbReference>
<evidence type="ECO:0000256" key="3">
    <source>
        <dbReference type="ARBA" id="ARBA00021035"/>
    </source>
</evidence>
<dbReference type="InterPro" id="IPR001001">
    <property type="entry name" value="DNA_polIII_beta"/>
</dbReference>
<dbReference type="Proteomes" id="UP000251431">
    <property type="component" value="Unassembled WGS sequence"/>
</dbReference>
<dbReference type="InterPro" id="IPR046938">
    <property type="entry name" value="DNA_clamp_sf"/>
</dbReference>
<evidence type="ECO:0000313" key="17">
    <source>
        <dbReference type="Proteomes" id="UP000251431"/>
    </source>
</evidence>
<dbReference type="SUPFAM" id="SSF55979">
    <property type="entry name" value="DNA clamp"/>
    <property type="match status" value="3"/>
</dbReference>
<evidence type="ECO:0000256" key="6">
    <source>
        <dbReference type="ARBA" id="ARBA00022695"/>
    </source>
</evidence>
<protein>
    <recommendedName>
        <fullName evidence="3">Beta sliding clamp</fullName>
    </recommendedName>
    <alternativeName>
        <fullName evidence="12">Beta-clamp processivity factor</fullName>
    </alternativeName>
    <alternativeName>
        <fullName evidence="10">DNA polymerase III beta sliding clamp subunit</fullName>
    </alternativeName>
    <alternativeName>
        <fullName evidence="11">DNA polymerase III subunit beta</fullName>
    </alternativeName>
</protein>
<evidence type="ECO:0000256" key="7">
    <source>
        <dbReference type="ARBA" id="ARBA00022705"/>
    </source>
</evidence>
<keyword evidence="4" id="KW-0963">Cytoplasm</keyword>
<dbReference type="RefSeq" id="WP_112118861.1">
    <property type="nucleotide sequence ID" value="NZ_UAQE01000006.1"/>
</dbReference>
<evidence type="ECO:0000256" key="12">
    <source>
        <dbReference type="ARBA" id="ARBA00033276"/>
    </source>
</evidence>
<dbReference type="PANTHER" id="PTHR30478:SF0">
    <property type="entry name" value="BETA SLIDING CLAMP"/>
    <property type="match status" value="1"/>
</dbReference>
<evidence type="ECO:0000259" key="14">
    <source>
        <dbReference type="Pfam" id="PF02767"/>
    </source>
</evidence>
<dbReference type="Pfam" id="PF00712">
    <property type="entry name" value="DNA_pol3_beta"/>
    <property type="match status" value="1"/>
</dbReference>
<evidence type="ECO:0000256" key="9">
    <source>
        <dbReference type="ARBA" id="ARBA00023125"/>
    </source>
</evidence>
<comment type="similarity">
    <text evidence="2">Belongs to the beta sliding clamp family.</text>
</comment>
<evidence type="ECO:0000259" key="15">
    <source>
        <dbReference type="Pfam" id="PF02768"/>
    </source>
</evidence>
<keyword evidence="8" id="KW-0239">DNA-directed DNA polymerase</keyword>
<dbReference type="EMBL" id="UAQE01000006">
    <property type="protein sequence ID" value="SPU40605.1"/>
    <property type="molecule type" value="Genomic_DNA"/>
</dbReference>
<dbReference type="GO" id="GO:0006271">
    <property type="term" value="P:DNA strand elongation involved in DNA replication"/>
    <property type="evidence" value="ECO:0007669"/>
    <property type="project" value="TreeGrafter"/>
</dbReference>
<keyword evidence="6 16" id="KW-0548">Nucleotidyltransferase</keyword>
<organism evidence="16 17">
    <name type="scientific">Lysinibacillus capsici</name>
    <dbReference type="NCBI Taxonomy" id="2115968"/>
    <lineage>
        <taxon>Bacteria</taxon>
        <taxon>Bacillati</taxon>
        <taxon>Bacillota</taxon>
        <taxon>Bacilli</taxon>
        <taxon>Bacillales</taxon>
        <taxon>Bacillaceae</taxon>
        <taxon>Lysinibacillus</taxon>
    </lineage>
</organism>
<keyword evidence="9" id="KW-0238">DNA-binding</keyword>
<evidence type="ECO:0000256" key="1">
    <source>
        <dbReference type="ARBA" id="ARBA00004496"/>
    </source>
</evidence>
<dbReference type="SMART" id="SM00480">
    <property type="entry name" value="POL3Bc"/>
    <property type="match status" value="1"/>
</dbReference>
<dbReference type="GO" id="GO:0003887">
    <property type="term" value="F:DNA-directed DNA polymerase activity"/>
    <property type="evidence" value="ECO:0007669"/>
    <property type="project" value="UniProtKB-KW"/>
</dbReference>
<dbReference type="Gene3D" id="3.70.10.10">
    <property type="match status" value="1"/>
</dbReference>
<dbReference type="CDD" id="cd00140">
    <property type="entry name" value="beta_clamp"/>
    <property type="match status" value="1"/>
</dbReference>